<proteinExistence type="predicted"/>
<keyword evidence="1" id="KW-0808">Transferase</keyword>
<dbReference type="Proteomes" id="UP001649230">
    <property type="component" value="Chromosome"/>
</dbReference>
<dbReference type="EMBL" id="CP090978">
    <property type="protein sequence ID" value="UJF33585.1"/>
    <property type="molecule type" value="Genomic_DNA"/>
</dbReference>
<dbReference type="InterPro" id="IPR050680">
    <property type="entry name" value="YpeA/RimI_acetyltransf"/>
</dbReference>
<sequence length="265" mass="29434">MGCTDGSFGTIGGPNDFLYYDQGRLVGFLAVFSFQSSEAELTGMVHPDYRRRGIFSGLRQAAIAECSRRDIPNVIYINQRGSASGKAFLMRIEAAYSFSEYVMELAAETKKTYEDSLVLHSIKLRQAGRHDIELLVHLNMQGFGMSESDTREYVLQTMEGGKERTWIAELAESNEPIGKIGAMVEMDGSSFIYGFCVLPEKRGKGYGRQILRETIDLLIKRGQTGATKLEVAVDNEGALGLYESCGFVTVSANDYYLDKSNTTRK</sequence>
<reference evidence="4 5" key="1">
    <citation type="journal article" date="2024" name="Int. J. Syst. Evol. Microbiol.">
        <title>Paenibacillus hexagrammi sp. nov., a novel bacterium isolated from the gut content of Hexagrammos agrammus.</title>
        <authorList>
            <person name="Jung H.K."/>
            <person name="Kim D.G."/>
            <person name="Zin H."/>
            <person name="Park J."/>
            <person name="Jung H."/>
            <person name="Kim Y.O."/>
            <person name="Kong H.J."/>
            <person name="Kim J.W."/>
            <person name="Kim Y.S."/>
        </authorList>
    </citation>
    <scope>NUCLEOTIDE SEQUENCE [LARGE SCALE GENOMIC DNA]</scope>
    <source>
        <strain evidence="4 5">YPD9-1</strain>
    </source>
</reference>
<dbReference type="Gene3D" id="3.40.630.30">
    <property type="match status" value="2"/>
</dbReference>
<dbReference type="CDD" id="cd04301">
    <property type="entry name" value="NAT_SF"/>
    <property type="match status" value="2"/>
</dbReference>
<dbReference type="Pfam" id="PF00583">
    <property type="entry name" value="Acetyltransf_1"/>
    <property type="match status" value="2"/>
</dbReference>
<evidence type="ECO:0000313" key="5">
    <source>
        <dbReference type="Proteomes" id="UP001649230"/>
    </source>
</evidence>
<evidence type="ECO:0000256" key="2">
    <source>
        <dbReference type="ARBA" id="ARBA00023315"/>
    </source>
</evidence>
<dbReference type="InterPro" id="IPR000182">
    <property type="entry name" value="GNAT_dom"/>
</dbReference>
<keyword evidence="5" id="KW-1185">Reference proteome</keyword>
<name>A0ABY3SJM6_9BACL</name>
<evidence type="ECO:0000313" key="4">
    <source>
        <dbReference type="EMBL" id="UJF33585.1"/>
    </source>
</evidence>
<dbReference type="PANTHER" id="PTHR43420:SF12">
    <property type="entry name" value="N-ACETYLTRANSFERASE DOMAIN-CONTAINING PROTEIN"/>
    <property type="match status" value="1"/>
</dbReference>
<dbReference type="SUPFAM" id="SSF55729">
    <property type="entry name" value="Acyl-CoA N-acyltransferases (Nat)"/>
    <property type="match status" value="2"/>
</dbReference>
<keyword evidence="2" id="KW-0012">Acyltransferase</keyword>
<evidence type="ECO:0000256" key="1">
    <source>
        <dbReference type="ARBA" id="ARBA00022679"/>
    </source>
</evidence>
<dbReference type="InterPro" id="IPR016181">
    <property type="entry name" value="Acyl_CoA_acyltransferase"/>
</dbReference>
<accession>A0ABY3SJM6</accession>
<dbReference type="RefSeq" id="WP_235119958.1">
    <property type="nucleotide sequence ID" value="NZ_CP090978.1"/>
</dbReference>
<feature type="domain" description="N-acetyltransferase" evidence="3">
    <location>
        <begin position="122"/>
        <end position="265"/>
    </location>
</feature>
<evidence type="ECO:0000259" key="3">
    <source>
        <dbReference type="PROSITE" id="PS51186"/>
    </source>
</evidence>
<dbReference type="PANTHER" id="PTHR43420">
    <property type="entry name" value="ACETYLTRANSFERASE"/>
    <property type="match status" value="1"/>
</dbReference>
<protein>
    <submittedName>
        <fullName evidence="4">GNAT family N-acetyltransferase</fullName>
    </submittedName>
</protein>
<dbReference type="PROSITE" id="PS51186">
    <property type="entry name" value="GNAT"/>
    <property type="match status" value="1"/>
</dbReference>
<gene>
    <name evidence="4" type="ORF">L0M14_29525</name>
</gene>
<organism evidence="4 5">
    <name type="scientific">Paenibacillus hexagrammi</name>
    <dbReference type="NCBI Taxonomy" id="2908839"/>
    <lineage>
        <taxon>Bacteria</taxon>
        <taxon>Bacillati</taxon>
        <taxon>Bacillota</taxon>
        <taxon>Bacilli</taxon>
        <taxon>Bacillales</taxon>
        <taxon>Paenibacillaceae</taxon>
        <taxon>Paenibacillus</taxon>
    </lineage>
</organism>